<keyword evidence="1" id="KW-0106">Calcium</keyword>
<dbReference type="PROSITE" id="PS00018">
    <property type="entry name" value="EF_HAND_1"/>
    <property type="match status" value="2"/>
</dbReference>
<dbReference type="InterPro" id="IPR018247">
    <property type="entry name" value="EF_Hand_1_Ca_BS"/>
</dbReference>
<dbReference type="SUPFAM" id="SSF47473">
    <property type="entry name" value="EF-hand"/>
    <property type="match status" value="1"/>
</dbReference>
<evidence type="ECO:0000259" key="2">
    <source>
        <dbReference type="PROSITE" id="PS50222"/>
    </source>
</evidence>
<dbReference type="PROSITE" id="PS50222">
    <property type="entry name" value="EF_HAND_2"/>
    <property type="match status" value="2"/>
</dbReference>
<dbReference type="AlphaFoldDB" id="A0A9P5SB37"/>
<comment type="caution">
    <text evidence="3">The sequence shown here is derived from an EMBL/GenBank/DDBJ whole genome shotgun (WGS) entry which is preliminary data.</text>
</comment>
<sequence>MANFTEEQIAYIKTKFDEVDADKSGSISQAELVVLIKSLGGGEFSAKIAHGQFDNNNDGKLTFDEFMKFAPTVDSWDLPN</sequence>
<reference evidence="3" key="1">
    <citation type="journal article" date="2020" name="Fungal Divers.">
        <title>Resolving the Mortierellaceae phylogeny through synthesis of multi-gene phylogenetics and phylogenomics.</title>
        <authorList>
            <person name="Vandepol N."/>
            <person name="Liber J."/>
            <person name="Desiro A."/>
            <person name="Na H."/>
            <person name="Kennedy M."/>
            <person name="Barry K."/>
            <person name="Grigoriev I.V."/>
            <person name="Miller A.N."/>
            <person name="O'Donnell K."/>
            <person name="Stajich J.E."/>
            <person name="Bonito G."/>
        </authorList>
    </citation>
    <scope>NUCLEOTIDE SEQUENCE</scope>
    <source>
        <strain evidence="3">NVP1</strain>
    </source>
</reference>
<evidence type="ECO:0000313" key="3">
    <source>
        <dbReference type="EMBL" id="KAF9324268.1"/>
    </source>
</evidence>
<dbReference type="InterPro" id="IPR002048">
    <property type="entry name" value="EF_hand_dom"/>
</dbReference>
<gene>
    <name evidence="3" type="ORF">BG006_000714</name>
</gene>
<protein>
    <recommendedName>
        <fullName evidence="2">EF-hand domain-containing protein</fullName>
    </recommendedName>
</protein>
<proteinExistence type="predicted"/>
<evidence type="ECO:0000256" key="1">
    <source>
        <dbReference type="ARBA" id="ARBA00022837"/>
    </source>
</evidence>
<dbReference type="Pfam" id="PF13499">
    <property type="entry name" value="EF-hand_7"/>
    <property type="match status" value="1"/>
</dbReference>
<name>A0A9P5SB37_9FUNG</name>
<keyword evidence="4" id="KW-1185">Reference proteome</keyword>
<organism evidence="3 4">
    <name type="scientific">Podila minutissima</name>
    <dbReference type="NCBI Taxonomy" id="64525"/>
    <lineage>
        <taxon>Eukaryota</taxon>
        <taxon>Fungi</taxon>
        <taxon>Fungi incertae sedis</taxon>
        <taxon>Mucoromycota</taxon>
        <taxon>Mortierellomycotina</taxon>
        <taxon>Mortierellomycetes</taxon>
        <taxon>Mortierellales</taxon>
        <taxon>Mortierellaceae</taxon>
        <taxon>Podila</taxon>
    </lineage>
</organism>
<dbReference type="InterPro" id="IPR011992">
    <property type="entry name" value="EF-hand-dom_pair"/>
</dbReference>
<dbReference type="EMBL" id="JAAAUY010001120">
    <property type="protein sequence ID" value="KAF9324268.1"/>
    <property type="molecule type" value="Genomic_DNA"/>
</dbReference>
<dbReference type="SMART" id="SM00054">
    <property type="entry name" value="EFh"/>
    <property type="match status" value="2"/>
</dbReference>
<dbReference type="Gene3D" id="1.10.238.10">
    <property type="entry name" value="EF-hand"/>
    <property type="match status" value="1"/>
</dbReference>
<feature type="domain" description="EF-hand" evidence="2">
    <location>
        <begin position="52"/>
        <end position="76"/>
    </location>
</feature>
<dbReference type="GO" id="GO:0005509">
    <property type="term" value="F:calcium ion binding"/>
    <property type="evidence" value="ECO:0007669"/>
    <property type="project" value="InterPro"/>
</dbReference>
<dbReference type="CDD" id="cd00051">
    <property type="entry name" value="EFh"/>
    <property type="match status" value="1"/>
</dbReference>
<accession>A0A9P5SB37</accession>
<feature type="domain" description="EF-hand" evidence="2">
    <location>
        <begin position="7"/>
        <end position="42"/>
    </location>
</feature>
<evidence type="ECO:0000313" key="4">
    <source>
        <dbReference type="Proteomes" id="UP000696485"/>
    </source>
</evidence>
<dbReference type="Proteomes" id="UP000696485">
    <property type="component" value="Unassembled WGS sequence"/>
</dbReference>